<feature type="domain" description="Glycosyltransferase subfamily 4-like N-terminal" evidence="3">
    <location>
        <begin position="64"/>
        <end position="170"/>
    </location>
</feature>
<dbReference type="Pfam" id="PF13439">
    <property type="entry name" value="Glyco_transf_4"/>
    <property type="match status" value="1"/>
</dbReference>
<evidence type="ECO:0000259" key="3">
    <source>
        <dbReference type="Pfam" id="PF13439"/>
    </source>
</evidence>
<dbReference type="RefSeq" id="WP_130566091.1">
    <property type="nucleotide sequence ID" value="NZ_SHLY01000002.1"/>
</dbReference>
<keyword evidence="1" id="KW-1133">Transmembrane helix</keyword>
<protein>
    <submittedName>
        <fullName evidence="4">Glycosyltransferase</fullName>
    </submittedName>
</protein>
<proteinExistence type="predicted"/>
<keyword evidence="1" id="KW-0812">Transmembrane</keyword>
<feature type="domain" description="Glycosyl transferase family 1" evidence="2">
    <location>
        <begin position="194"/>
        <end position="347"/>
    </location>
</feature>
<evidence type="ECO:0000313" key="5">
    <source>
        <dbReference type="Proteomes" id="UP000292544"/>
    </source>
</evidence>
<dbReference type="EMBL" id="SHLY01000002">
    <property type="protein sequence ID" value="TAA46786.1"/>
    <property type="molecule type" value="Genomic_DNA"/>
</dbReference>
<dbReference type="PANTHER" id="PTHR12526">
    <property type="entry name" value="GLYCOSYLTRANSFERASE"/>
    <property type="match status" value="1"/>
</dbReference>
<feature type="transmembrane region" description="Helical" evidence="1">
    <location>
        <begin position="6"/>
        <end position="26"/>
    </location>
</feature>
<organism evidence="4 5">
    <name type="scientific">Corallincola spongiicola</name>
    <dbReference type="NCBI Taxonomy" id="2520508"/>
    <lineage>
        <taxon>Bacteria</taxon>
        <taxon>Pseudomonadati</taxon>
        <taxon>Pseudomonadota</taxon>
        <taxon>Gammaproteobacteria</taxon>
        <taxon>Alteromonadales</taxon>
        <taxon>Psychromonadaceae</taxon>
        <taxon>Corallincola</taxon>
    </lineage>
</organism>
<gene>
    <name evidence="4" type="ORF">EXY25_05905</name>
</gene>
<accession>A0ABY1WPY8</accession>
<name>A0ABY1WPY8_9GAMM</name>
<dbReference type="SUPFAM" id="SSF53756">
    <property type="entry name" value="UDP-Glycosyltransferase/glycogen phosphorylase"/>
    <property type="match status" value="1"/>
</dbReference>
<sequence>MSKAPVILHFVHWPVSGIIALLRALLANSDMRRYRHYLLLCEGDAEHLKVFDGLIAEGAILSATGNGLTIARQLPTYLRRWQPDLVHSHSFQPSFWTALLRQQHLPHLRTIHNCYPYFKQQSIGSRIKRALERWALARSNTRTVAVSAEASAWFAEVYGLPVTTLVNGVDGEAIKLAATGDNAGEALVIEKTAGQVVAVSCGRLHSQKGFDIAVSAMAGLSKRFPQLVLWIIGEGEQRAALAAQISELGLSDKVKLLGHQCNPYALLAQSDIYLAASRYEGFGLATLEAMTLGLPVVAAPGAVSPLKLNHTVAVCLESLTVDGLAAGVAELVDNNERRWQLAEQAKRFAQGYSIEDTASAYVQHYTAMLPSQLTTSGSI</sequence>
<comment type="caution">
    <text evidence="4">The sequence shown here is derived from an EMBL/GenBank/DDBJ whole genome shotgun (WGS) entry which is preliminary data.</text>
</comment>
<dbReference type="Proteomes" id="UP000292544">
    <property type="component" value="Unassembled WGS sequence"/>
</dbReference>
<evidence type="ECO:0000256" key="1">
    <source>
        <dbReference type="SAM" id="Phobius"/>
    </source>
</evidence>
<evidence type="ECO:0000313" key="4">
    <source>
        <dbReference type="EMBL" id="TAA46786.1"/>
    </source>
</evidence>
<evidence type="ECO:0000259" key="2">
    <source>
        <dbReference type="Pfam" id="PF00534"/>
    </source>
</evidence>
<keyword evidence="5" id="KW-1185">Reference proteome</keyword>
<dbReference type="CDD" id="cd03811">
    <property type="entry name" value="GT4_GT28_WabH-like"/>
    <property type="match status" value="1"/>
</dbReference>
<dbReference type="PANTHER" id="PTHR12526:SF630">
    <property type="entry name" value="GLYCOSYLTRANSFERASE"/>
    <property type="match status" value="1"/>
</dbReference>
<dbReference type="InterPro" id="IPR001296">
    <property type="entry name" value="Glyco_trans_1"/>
</dbReference>
<dbReference type="InterPro" id="IPR028098">
    <property type="entry name" value="Glyco_trans_4-like_N"/>
</dbReference>
<keyword evidence="1" id="KW-0472">Membrane</keyword>
<reference evidence="5" key="1">
    <citation type="submission" date="2019-02" db="EMBL/GenBank/DDBJ databases">
        <title>Draft genome sequence of Muricauda sp. 176CP4-71.</title>
        <authorList>
            <person name="Park J.-S."/>
        </authorList>
    </citation>
    <scope>NUCLEOTIDE SEQUENCE [LARGE SCALE GENOMIC DNA]</scope>
    <source>
        <strain evidence="5">176GS2-150</strain>
    </source>
</reference>
<dbReference type="Pfam" id="PF00534">
    <property type="entry name" value="Glycos_transf_1"/>
    <property type="match status" value="1"/>
</dbReference>
<dbReference type="Gene3D" id="3.40.50.2000">
    <property type="entry name" value="Glycogen Phosphorylase B"/>
    <property type="match status" value="2"/>
</dbReference>